<feature type="domain" description="FlgD/Vpr Ig-like" evidence="2">
    <location>
        <begin position="285"/>
        <end position="338"/>
    </location>
</feature>
<comment type="caution">
    <text evidence="3">The sequence shown here is derived from an EMBL/GenBank/DDBJ whole genome shotgun (WGS) entry which is preliminary data.</text>
</comment>
<proteinExistence type="predicted"/>
<dbReference type="GO" id="GO:0016052">
    <property type="term" value="P:carbohydrate catabolic process"/>
    <property type="evidence" value="ECO:0007669"/>
    <property type="project" value="InterPro"/>
</dbReference>
<reference evidence="3" key="1">
    <citation type="journal article" date="2014" name="Front. Microbiol.">
        <title>High frequency of phylogenetically diverse reductive dehalogenase-homologous genes in deep subseafloor sedimentary metagenomes.</title>
        <authorList>
            <person name="Kawai M."/>
            <person name="Futagami T."/>
            <person name="Toyoda A."/>
            <person name="Takaki Y."/>
            <person name="Nishi S."/>
            <person name="Hori S."/>
            <person name="Arai W."/>
            <person name="Tsubouchi T."/>
            <person name="Morono Y."/>
            <person name="Uchiyama I."/>
            <person name="Ito T."/>
            <person name="Fujiyama A."/>
            <person name="Inagaki F."/>
            <person name="Takami H."/>
        </authorList>
    </citation>
    <scope>NUCLEOTIDE SEQUENCE</scope>
    <source>
        <strain evidence="3">Expedition CK06-06</strain>
    </source>
</reference>
<dbReference type="InterPro" id="IPR010502">
    <property type="entry name" value="Carb-bd_dom_fam9"/>
</dbReference>
<dbReference type="Pfam" id="PF13860">
    <property type="entry name" value="FlgD_ig"/>
    <property type="match status" value="1"/>
</dbReference>
<dbReference type="GO" id="GO:0004553">
    <property type="term" value="F:hydrolase activity, hydrolyzing O-glycosyl compounds"/>
    <property type="evidence" value="ECO:0007669"/>
    <property type="project" value="InterPro"/>
</dbReference>
<dbReference type="Pfam" id="PF06452">
    <property type="entry name" value="CBM9_1"/>
    <property type="match status" value="1"/>
</dbReference>
<evidence type="ECO:0008006" key="4">
    <source>
        <dbReference type="Google" id="ProtNLM"/>
    </source>
</evidence>
<organism evidence="3">
    <name type="scientific">marine sediment metagenome</name>
    <dbReference type="NCBI Taxonomy" id="412755"/>
    <lineage>
        <taxon>unclassified sequences</taxon>
        <taxon>metagenomes</taxon>
        <taxon>ecological metagenomes</taxon>
    </lineage>
</organism>
<sequence>MFRIACAAFLAMMCAFAGNVQAQGINEYVVKKAVSPITIDGRLSEPEWEEAALTERFVYYVNGSATVLSTQGKMLWDDQYLYVAFICEDPDVWATLKNHDDHLWNEEVAEMFIDPDGDGLNYLELQVNPLGTLMDLLMSKAYSDGGKSDFDWNLNGFTAGIFVDGTLNDINDNDIKWVCEVRLPFENMAFSAPAMDFPPKDGDSWRLNLYRYDYGGDDRKDTELSAWNRTDSRGFHAPDKFGRIIFSQEPVISPTKVNDAETVPAGFGISGNYPNPFNPSTRIDFHLPADGSVNLDIYNVLGQHIRSLIDGNCKAGNNSIVWDGRDTSGNSVNSGIYFSNLKVNSQVSSHRMLLMK</sequence>
<dbReference type="EMBL" id="BARS01003879">
    <property type="protein sequence ID" value="GAF69562.1"/>
    <property type="molecule type" value="Genomic_DNA"/>
</dbReference>
<dbReference type="SUPFAM" id="SSF49344">
    <property type="entry name" value="CBD9-like"/>
    <property type="match status" value="1"/>
</dbReference>
<evidence type="ECO:0000259" key="2">
    <source>
        <dbReference type="Pfam" id="PF13860"/>
    </source>
</evidence>
<dbReference type="InterPro" id="IPR025965">
    <property type="entry name" value="FlgD/Vpr_Ig-like"/>
</dbReference>
<dbReference type="GO" id="GO:0030246">
    <property type="term" value="F:carbohydrate binding"/>
    <property type="evidence" value="ECO:0007669"/>
    <property type="project" value="InterPro"/>
</dbReference>
<dbReference type="AlphaFoldDB" id="X0S0U7"/>
<gene>
    <name evidence="3" type="ORF">S01H1_07538</name>
</gene>
<protein>
    <recommendedName>
        <fullName evidence="4">FlgD Ig-like domain-containing protein</fullName>
    </recommendedName>
</protein>
<dbReference type="PANTHER" id="PTHR35532">
    <property type="entry name" value="SIMILAR TO POLYHYDROXYALKANOATE DEPOLYMERASE"/>
    <property type="match status" value="1"/>
</dbReference>
<dbReference type="CDD" id="cd09620">
    <property type="entry name" value="CBM9_like_3"/>
    <property type="match status" value="1"/>
</dbReference>
<evidence type="ECO:0000313" key="3">
    <source>
        <dbReference type="EMBL" id="GAF69562.1"/>
    </source>
</evidence>
<evidence type="ECO:0000259" key="1">
    <source>
        <dbReference type="Pfam" id="PF06452"/>
    </source>
</evidence>
<accession>X0S0U7</accession>
<dbReference type="PANTHER" id="PTHR35532:SF5">
    <property type="entry name" value="CARBOHYDRATE-BINDING DOMAIN-CONTAINING PROTEIN"/>
    <property type="match status" value="1"/>
</dbReference>
<name>X0S0U7_9ZZZZ</name>
<dbReference type="InterPro" id="IPR026444">
    <property type="entry name" value="Secre_tail"/>
</dbReference>
<feature type="domain" description="Carbohydrate-binding" evidence="1">
    <location>
        <begin position="39"/>
        <end position="246"/>
    </location>
</feature>
<dbReference type="Gene3D" id="2.60.40.4070">
    <property type="match status" value="1"/>
</dbReference>
<dbReference type="Gene3D" id="2.60.40.1190">
    <property type="match status" value="1"/>
</dbReference>
<dbReference type="NCBIfam" id="TIGR04183">
    <property type="entry name" value="Por_Secre_tail"/>
    <property type="match status" value="1"/>
</dbReference>